<evidence type="ECO:0000313" key="11">
    <source>
        <dbReference type="Proteomes" id="UP000030121"/>
    </source>
</evidence>
<dbReference type="Gene3D" id="3.20.20.70">
    <property type="entry name" value="Aldolase class I"/>
    <property type="match status" value="1"/>
</dbReference>
<accession>A0A0A2MBI0</accession>
<comment type="caution">
    <text evidence="10">The sequence shown here is derived from an EMBL/GenBank/DDBJ whole genome shotgun (WGS) entry which is preliminary data.</text>
</comment>
<comment type="catalytic activity">
    <reaction evidence="8">
        <text>D-arabinose 5-phosphate + phosphoenolpyruvate + H2O = 3-deoxy-alpha-D-manno-2-octulosonate-8-phosphate + phosphate</text>
        <dbReference type="Rhea" id="RHEA:14053"/>
        <dbReference type="ChEBI" id="CHEBI:15377"/>
        <dbReference type="ChEBI" id="CHEBI:43474"/>
        <dbReference type="ChEBI" id="CHEBI:57693"/>
        <dbReference type="ChEBI" id="CHEBI:58702"/>
        <dbReference type="ChEBI" id="CHEBI:85985"/>
        <dbReference type="EC" id="2.5.1.55"/>
    </reaction>
</comment>
<gene>
    <name evidence="10" type="ORF">Q764_10410</name>
</gene>
<dbReference type="NCBIfam" id="TIGR01362">
    <property type="entry name" value="KDO8P_synth"/>
    <property type="match status" value="1"/>
</dbReference>
<evidence type="ECO:0000256" key="5">
    <source>
        <dbReference type="ARBA" id="ARBA00012693"/>
    </source>
</evidence>
<dbReference type="GO" id="GO:0009103">
    <property type="term" value="P:lipopolysaccharide biosynthetic process"/>
    <property type="evidence" value="ECO:0007669"/>
    <property type="project" value="UniProtKB-UniPathway"/>
</dbReference>
<dbReference type="eggNOG" id="COG2877">
    <property type="taxonomic scope" value="Bacteria"/>
</dbReference>
<protein>
    <recommendedName>
        <fullName evidence="5">3-deoxy-8-phosphooctulonate synthase</fullName>
        <ecNumber evidence="5">2.5.1.55</ecNumber>
    </recommendedName>
</protein>
<evidence type="ECO:0000256" key="3">
    <source>
        <dbReference type="ARBA" id="ARBA00004845"/>
    </source>
</evidence>
<dbReference type="InterPro" id="IPR006218">
    <property type="entry name" value="DAHP1/KDSA"/>
</dbReference>
<evidence type="ECO:0000259" key="9">
    <source>
        <dbReference type="Pfam" id="PF00793"/>
    </source>
</evidence>
<feature type="domain" description="DAHP synthetase I/KDSA" evidence="9">
    <location>
        <begin position="9"/>
        <end position="260"/>
    </location>
</feature>
<evidence type="ECO:0000256" key="4">
    <source>
        <dbReference type="ARBA" id="ARBA00010499"/>
    </source>
</evidence>
<dbReference type="RefSeq" id="WP_026980713.1">
    <property type="nucleotide sequence ID" value="NZ_AUCZ01000011.1"/>
</dbReference>
<dbReference type="UniPathway" id="UPA00030"/>
<comment type="pathway">
    <text evidence="2">Bacterial outer membrane biogenesis; lipopolysaccharide biosynthesis.</text>
</comment>
<dbReference type="InterPro" id="IPR013785">
    <property type="entry name" value="Aldolase_TIM"/>
</dbReference>
<comment type="pathway">
    <text evidence="3">Carbohydrate biosynthesis; 3-deoxy-D-manno-octulosonate biosynthesis; 3-deoxy-D-manno-octulosonate from D-ribulose 5-phosphate: step 2/3.</text>
</comment>
<proteinExistence type="inferred from homology"/>
<evidence type="ECO:0000256" key="8">
    <source>
        <dbReference type="ARBA" id="ARBA00049112"/>
    </source>
</evidence>
<dbReference type="InterPro" id="IPR006269">
    <property type="entry name" value="KDO8P_synthase"/>
</dbReference>
<comment type="subcellular location">
    <subcellularLocation>
        <location evidence="1">Cytoplasm</location>
    </subcellularLocation>
</comment>
<keyword evidence="6" id="KW-0963">Cytoplasm</keyword>
<dbReference type="PANTHER" id="PTHR21057">
    <property type="entry name" value="PHOSPHO-2-DEHYDRO-3-DEOXYHEPTONATE ALDOLASE"/>
    <property type="match status" value="1"/>
</dbReference>
<evidence type="ECO:0000256" key="2">
    <source>
        <dbReference type="ARBA" id="ARBA00004756"/>
    </source>
</evidence>
<dbReference type="STRING" id="1121899.GCA_000430025_02298"/>
<dbReference type="UniPathway" id="UPA00357">
    <property type="reaction ID" value="UER00474"/>
</dbReference>
<organism evidence="10 11">
    <name type="scientific">Flavobacterium suncheonense GH29-5 = DSM 17707</name>
    <dbReference type="NCBI Taxonomy" id="1121899"/>
    <lineage>
        <taxon>Bacteria</taxon>
        <taxon>Pseudomonadati</taxon>
        <taxon>Bacteroidota</taxon>
        <taxon>Flavobacteriia</taxon>
        <taxon>Flavobacteriales</taxon>
        <taxon>Flavobacteriaceae</taxon>
        <taxon>Flavobacterium</taxon>
    </lineage>
</organism>
<dbReference type="Proteomes" id="UP000030121">
    <property type="component" value="Unassembled WGS sequence"/>
</dbReference>
<dbReference type="AlphaFoldDB" id="A0A0A2MBI0"/>
<dbReference type="EMBL" id="JRLW01000013">
    <property type="protein sequence ID" value="KGO89006.1"/>
    <property type="molecule type" value="Genomic_DNA"/>
</dbReference>
<dbReference type="SUPFAM" id="SSF51569">
    <property type="entry name" value="Aldolase"/>
    <property type="match status" value="1"/>
</dbReference>
<dbReference type="EC" id="2.5.1.55" evidence="5"/>
<name>A0A0A2MBI0_9FLAO</name>
<dbReference type="OrthoDB" id="9776934at2"/>
<comment type="similarity">
    <text evidence="4">Belongs to the KdsA family.</text>
</comment>
<reference evidence="10 11" key="1">
    <citation type="submission" date="2013-09" db="EMBL/GenBank/DDBJ databases">
        <authorList>
            <person name="Zeng Z."/>
            <person name="Chen C."/>
        </authorList>
    </citation>
    <scope>NUCLEOTIDE SEQUENCE [LARGE SCALE GENOMIC DNA]</scope>
    <source>
        <strain evidence="10 11">GH29-5</strain>
    </source>
</reference>
<dbReference type="GO" id="GO:0005737">
    <property type="term" value="C:cytoplasm"/>
    <property type="evidence" value="ECO:0007669"/>
    <property type="project" value="UniProtKB-SubCell"/>
</dbReference>
<dbReference type="GO" id="GO:0008676">
    <property type="term" value="F:3-deoxy-8-phosphooctulonate synthase activity"/>
    <property type="evidence" value="ECO:0007669"/>
    <property type="project" value="UniProtKB-EC"/>
</dbReference>
<evidence type="ECO:0000256" key="1">
    <source>
        <dbReference type="ARBA" id="ARBA00004496"/>
    </source>
</evidence>
<keyword evidence="7" id="KW-0808">Transferase</keyword>
<dbReference type="NCBIfam" id="NF003543">
    <property type="entry name" value="PRK05198.1"/>
    <property type="match status" value="1"/>
</dbReference>
<dbReference type="Pfam" id="PF00793">
    <property type="entry name" value="DAHP_synth_1"/>
    <property type="match status" value="1"/>
</dbReference>
<sequence length="272" mass="29885">MNLQNIPQIKHTDSGNFFLLAGPCAIEGEEMAMRIAEKTVAVTDKLKIPYVFKGSFKKANRSRIDSFTGIGDEKALRILEKVSKEFGVPTVTDIHTNEDAAMAAEYVDMLQIPAFLVRQTDLVVAAANTGKTVNLKKGQFMSPESMKHAVQKVLDCNNQNVMVTDRGTMFGYQDMIVDFRGIPTMQQFASTVLDVTHSLQQPNQMVGVTGGRPEMIETIAKAGIAVGVDGIFIETHFDPANAKSDGANMLHLDLFEGLMNKLVAIRQTINNF</sequence>
<evidence type="ECO:0000256" key="6">
    <source>
        <dbReference type="ARBA" id="ARBA00022490"/>
    </source>
</evidence>
<evidence type="ECO:0000313" key="10">
    <source>
        <dbReference type="EMBL" id="KGO89006.1"/>
    </source>
</evidence>
<evidence type="ECO:0000256" key="7">
    <source>
        <dbReference type="ARBA" id="ARBA00022679"/>
    </source>
</evidence>
<keyword evidence="11" id="KW-1185">Reference proteome</keyword>